<evidence type="ECO:0000256" key="1">
    <source>
        <dbReference type="SAM" id="Phobius"/>
    </source>
</evidence>
<feature type="transmembrane region" description="Helical" evidence="1">
    <location>
        <begin position="53"/>
        <end position="72"/>
    </location>
</feature>
<accession>A0A532UZC6</accession>
<feature type="transmembrane region" description="Helical" evidence="1">
    <location>
        <begin position="21"/>
        <end position="41"/>
    </location>
</feature>
<sequence>MKEQKKRRQGHKGSGWKLFDAVNYRFFGAGIVVLIAGYLAMMQGPHDSFLSLHLAPVLLVIGYCVLIPLAILKRSKGTQGD</sequence>
<name>A0A532UZC6_UNCL8</name>
<reference evidence="2 3" key="1">
    <citation type="submission" date="2017-06" db="EMBL/GenBank/DDBJ databases">
        <title>Novel microbial phyla capable of carbon fixation and sulfur reduction in deep-sea sediments.</title>
        <authorList>
            <person name="Huang J."/>
            <person name="Baker B."/>
            <person name="Wang Y."/>
        </authorList>
    </citation>
    <scope>NUCLEOTIDE SEQUENCE [LARGE SCALE GENOMIC DNA]</scope>
    <source>
        <strain evidence="2">B3_LCP</strain>
    </source>
</reference>
<dbReference type="AlphaFoldDB" id="A0A532UZC6"/>
<organism evidence="2 3">
    <name type="scientific">candidate division LCP-89 bacterium B3_LCP</name>
    <dbReference type="NCBI Taxonomy" id="2012998"/>
    <lineage>
        <taxon>Bacteria</taxon>
        <taxon>Pseudomonadati</taxon>
        <taxon>Bacteria division LCP-89</taxon>
    </lineage>
</organism>
<gene>
    <name evidence="2" type="ORF">CEE37_10145</name>
</gene>
<protein>
    <recommendedName>
        <fullName evidence="4">DUF3098 domain-containing protein</fullName>
    </recommendedName>
</protein>
<comment type="caution">
    <text evidence="2">The sequence shown here is derived from an EMBL/GenBank/DDBJ whole genome shotgun (WGS) entry which is preliminary data.</text>
</comment>
<keyword evidence="1" id="KW-0812">Transmembrane</keyword>
<keyword evidence="1" id="KW-1133">Transmembrane helix</keyword>
<keyword evidence="1" id="KW-0472">Membrane</keyword>
<evidence type="ECO:0008006" key="4">
    <source>
        <dbReference type="Google" id="ProtNLM"/>
    </source>
</evidence>
<dbReference type="Proteomes" id="UP000319619">
    <property type="component" value="Unassembled WGS sequence"/>
</dbReference>
<evidence type="ECO:0000313" key="2">
    <source>
        <dbReference type="EMBL" id="TKJ40087.1"/>
    </source>
</evidence>
<dbReference type="EMBL" id="NJBN01000006">
    <property type="protein sequence ID" value="TKJ40087.1"/>
    <property type="molecule type" value="Genomic_DNA"/>
</dbReference>
<proteinExistence type="predicted"/>
<evidence type="ECO:0000313" key="3">
    <source>
        <dbReference type="Proteomes" id="UP000319619"/>
    </source>
</evidence>